<feature type="compositionally biased region" description="Basic and acidic residues" evidence="1">
    <location>
        <begin position="487"/>
        <end position="500"/>
    </location>
</feature>
<keyword evidence="2" id="KW-0472">Membrane</keyword>
<reference evidence="3 4" key="1">
    <citation type="submission" date="2018-01" db="EMBL/GenBank/DDBJ databases">
        <title>Bacillus asahii Genome sequencing and assembly.</title>
        <authorList>
            <person name="Jiang H."/>
            <person name="Feng Y."/>
            <person name="Zhao F."/>
            <person name="Lin X."/>
        </authorList>
    </citation>
    <scope>NUCLEOTIDE SEQUENCE [LARGE SCALE GENOMIC DNA]</scope>
    <source>
        <strain evidence="3 4">OM18</strain>
        <plasmid evidence="4">pom18</plasmid>
    </source>
</reference>
<evidence type="ECO:0000256" key="2">
    <source>
        <dbReference type="SAM" id="Phobius"/>
    </source>
</evidence>
<dbReference type="EMBL" id="CP026096">
    <property type="protein sequence ID" value="AZV45701.1"/>
    <property type="molecule type" value="Genomic_DNA"/>
</dbReference>
<keyword evidence="3" id="KW-0614">Plasmid</keyword>
<keyword evidence="2" id="KW-0812">Transmembrane</keyword>
<gene>
    <name evidence="3" type="ORF">BAOM_p048</name>
</gene>
<dbReference type="AlphaFoldDB" id="A0A3T0KZE8"/>
<geneLocation type="plasmid" evidence="4">
    <name>pom18</name>
</geneLocation>
<feature type="compositionally biased region" description="Basic residues" evidence="1">
    <location>
        <begin position="475"/>
        <end position="486"/>
    </location>
</feature>
<dbReference type="OrthoDB" id="2988252at2"/>
<dbReference type="Gene3D" id="1.10.510.10">
    <property type="entry name" value="Transferase(Phosphotransferase) domain 1"/>
    <property type="match status" value="1"/>
</dbReference>
<evidence type="ECO:0000256" key="1">
    <source>
        <dbReference type="SAM" id="MobiDB-lite"/>
    </source>
</evidence>
<name>A0A3T0KZE8_9BACI</name>
<organism evidence="3 4">
    <name type="scientific">Peribacillus asahii</name>
    <dbReference type="NCBI Taxonomy" id="228899"/>
    <lineage>
        <taxon>Bacteria</taxon>
        <taxon>Bacillati</taxon>
        <taxon>Bacillota</taxon>
        <taxon>Bacilli</taxon>
        <taxon>Bacillales</taxon>
        <taxon>Bacillaceae</taxon>
        <taxon>Peribacillus</taxon>
    </lineage>
</organism>
<sequence>MKKISFNEGTLGFDKNKVTYEVPLEKTNVHSIEEIQFIKDIPFMFPITNLDLTQNKTTLLMEMEVENGFLPLGVFKSNSTNEEKYECIKQLCEMAIDLKNLEKLVTVLDDKNILINPEKQEIKFLYRGVKGLMPASSYIEEEIDLQIKRIALFILTSAKYDEIRINGLDTALNKSSQERYKVVSKIYQANTLNDMLVILEGLREKEEIQQEIVEKPKKSIFSAIKNDVEKKINTPKKPKKEAKFKAIKKEVKPKKERSIKSSHVTFVEDDNTKKTIVDGSKLKVIAGVIISVVLIFLVINIFSNEKSEPTNTTLASSQKDEDLLIEGLQHAAIQDYENATKSFEKVKTSFDDLSEDNQMAILFSYLMTGKYQEAIDAEPKFSYSVINYLVSKDNLDAVNDIDSDEPVILFEKAAINKDSNTVLKFKDEIKLDGRRESLIVDAFVDLNKLDEALDFAKSKGNNDLIDKIENIKKQKLNKQKKKNKQKKQSDEPKENESEKV</sequence>
<evidence type="ECO:0000313" key="3">
    <source>
        <dbReference type="EMBL" id="AZV45701.1"/>
    </source>
</evidence>
<evidence type="ECO:0000313" key="4">
    <source>
        <dbReference type="Proteomes" id="UP000283095"/>
    </source>
</evidence>
<feature type="region of interest" description="Disordered" evidence="1">
    <location>
        <begin position="475"/>
        <end position="500"/>
    </location>
</feature>
<protein>
    <recommendedName>
        <fullName evidence="5">Type VII secretion protein EssB</fullName>
    </recommendedName>
</protein>
<dbReference type="KEGG" id="pasa:BAOM_p048"/>
<evidence type="ECO:0008006" key="5">
    <source>
        <dbReference type="Google" id="ProtNLM"/>
    </source>
</evidence>
<proteinExistence type="predicted"/>
<feature type="transmembrane region" description="Helical" evidence="2">
    <location>
        <begin position="282"/>
        <end position="302"/>
    </location>
</feature>
<accession>A0A3T0KZE8</accession>
<dbReference type="Proteomes" id="UP000283095">
    <property type="component" value="Plasmid pOM18"/>
</dbReference>
<keyword evidence="2" id="KW-1133">Transmembrane helix</keyword>
<dbReference type="RefSeq" id="WP_127762752.1">
    <property type="nucleotide sequence ID" value="NZ_CP026096.1"/>
</dbReference>